<protein>
    <submittedName>
        <fullName evidence="1">(wild Malaysian banana) hypothetical protein</fullName>
    </submittedName>
</protein>
<name>A0A804IM75_MUSAM</name>
<keyword evidence="3" id="KW-1185">Reference proteome</keyword>
<dbReference type="PANTHER" id="PTHR35546">
    <property type="entry name" value="F-BOX PROTEIN INTERACTION DOMAIN PROTEIN-RELATED"/>
    <property type="match status" value="1"/>
</dbReference>
<dbReference type="Proteomes" id="UP000012960">
    <property type="component" value="Unplaced"/>
</dbReference>
<evidence type="ECO:0000313" key="3">
    <source>
        <dbReference type="Proteomes" id="UP000012960"/>
    </source>
</evidence>
<dbReference type="InterPro" id="IPR036047">
    <property type="entry name" value="F-box-like_dom_sf"/>
</dbReference>
<reference evidence="2" key="2">
    <citation type="submission" date="2021-05" db="UniProtKB">
        <authorList>
            <consortium name="EnsemblPlants"/>
        </authorList>
    </citation>
    <scope>IDENTIFICATION</scope>
    <source>
        <strain evidence="2">subsp. malaccensis</strain>
    </source>
</reference>
<proteinExistence type="predicted"/>
<evidence type="ECO:0000313" key="1">
    <source>
        <dbReference type="EMBL" id="CAG1841504.1"/>
    </source>
</evidence>
<gene>
    <name evidence="1" type="ORF">GSMUA_112990.1</name>
</gene>
<dbReference type="Gramene" id="Ma04_t07730.1">
    <property type="protein sequence ID" value="Ma04_p07730.1"/>
    <property type="gene ID" value="Ma04_g07730"/>
</dbReference>
<evidence type="ECO:0000313" key="2">
    <source>
        <dbReference type="EnsemblPlants" id="Ma04_p07730.1"/>
    </source>
</evidence>
<dbReference type="EnsemblPlants" id="Ma04_t07730.1">
    <property type="protein sequence ID" value="Ma04_p07730.1"/>
    <property type="gene ID" value="Ma04_g07730"/>
</dbReference>
<dbReference type="PANTHER" id="PTHR35546:SF130">
    <property type="entry name" value="EXPRESSED PROTEIN"/>
    <property type="match status" value="1"/>
</dbReference>
<dbReference type="AlphaFoldDB" id="A0A804IM75"/>
<dbReference type="SUPFAM" id="SSF81383">
    <property type="entry name" value="F-box domain"/>
    <property type="match status" value="1"/>
</dbReference>
<organism evidence="2 3">
    <name type="scientific">Musa acuminata subsp. malaccensis</name>
    <name type="common">Wild banana</name>
    <name type="synonym">Musa malaccensis</name>
    <dbReference type="NCBI Taxonomy" id="214687"/>
    <lineage>
        <taxon>Eukaryota</taxon>
        <taxon>Viridiplantae</taxon>
        <taxon>Streptophyta</taxon>
        <taxon>Embryophyta</taxon>
        <taxon>Tracheophyta</taxon>
        <taxon>Spermatophyta</taxon>
        <taxon>Magnoliopsida</taxon>
        <taxon>Liliopsida</taxon>
        <taxon>Zingiberales</taxon>
        <taxon>Musaceae</taxon>
        <taxon>Musa</taxon>
    </lineage>
</organism>
<dbReference type="FunCoup" id="A0A804IM75">
    <property type="interactions" value="5"/>
</dbReference>
<dbReference type="InterPro" id="IPR055290">
    <property type="entry name" value="At3g26010-like"/>
</dbReference>
<sequence length="254" mass="29686">MYLALQVLMVLEILSSHSYYKRNMVAIVATIPEDIIHLEILPWLTNKALFKFKSVNKKWHHLINHDPTFAHQRSRRCGLPGFVWICDHNIDFMPVNLIGQHDVCETKLSFSLPDGCSAYIAGCSAYIAASANGLLLLLLTRWEEQNENEWYMYEDESTFHYVWNPVTKEGHAIPESQVQVYENIGLAFEPSTTSTRYRLIKLVEDNELEFTEIEFKIYSSDIGKWIISDQKLVIKDEFNRYRWNVLQHDVANRI</sequence>
<reference evidence="1" key="1">
    <citation type="submission" date="2021-03" db="EMBL/GenBank/DDBJ databases">
        <authorList>
            <consortium name="Genoscope - CEA"/>
            <person name="William W."/>
        </authorList>
    </citation>
    <scope>NUCLEOTIDE SEQUENCE</scope>
    <source>
        <strain evidence="1">Doubled-haploid Pahang</strain>
    </source>
</reference>
<accession>A0A804IM75</accession>
<dbReference type="EMBL" id="HG996469">
    <property type="protein sequence ID" value="CAG1841504.1"/>
    <property type="molecule type" value="Genomic_DNA"/>
</dbReference>
<dbReference type="InParanoid" id="A0A804IM75"/>